<reference evidence="2 3" key="1">
    <citation type="submission" date="2020-08" db="EMBL/GenBank/DDBJ databases">
        <title>Genomic Encyclopedia of Type Strains, Phase IV (KMG-IV): sequencing the most valuable type-strain genomes for metagenomic binning, comparative biology and taxonomic classification.</title>
        <authorList>
            <person name="Goeker M."/>
        </authorList>
    </citation>
    <scope>NUCLEOTIDE SEQUENCE [LARGE SCALE GENOMIC DNA]</scope>
    <source>
        <strain evidence="2 3">DSM 25966</strain>
    </source>
</reference>
<comment type="caution">
    <text evidence="2">The sequence shown here is derived from an EMBL/GenBank/DDBJ whole genome shotgun (WGS) entry which is preliminary data.</text>
</comment>
<proteinExistence type="predicted"/>
<dbReference type="Proteomes" id="UP000553963">
    <property type="component" value="Unassembled WGS sequence"/>
</dbReference>
<dbReference type="EMBL" id="JACIDS010000001">
    <property type="protein sequence ID" value="MBB3929577.1"/>
    <property type="molecule type" value="Genomic_DNA"/>
</dbReference>
<dbReference type="AlphaFoldDB" id="A0A840AKK9"/>
<accession>A0A840AKK9</accession>
<gene>
    <name evidence="2" type="ORF">GGR25_000596</name>
</gene>
<feature type="compositionally biased region" description="Pro residues" evidence="1">
    <location>
        <begin position="108"/>
        <end position="118"/>
    </location>
</feature>
<feature type="compositionally biased region" description="Low complexity" evidence="1">
    <location>
        <begin position="119"/>
        <end position="133"/>
    </location>
</feature>
<protein>
    <submittedName>
        <fullName evidence="2">Uncharacterized protein</fullName>
    </submittedName>
</protein>
<dbReference type="PRINTS" id="PR01217">
    <property type="entry name" value="PRICHEXTENSN"/>
</dbReference>
<feature type="region of interest" description="Disordered" evidence="1">
    <location>
        <begin position="77"/>
        <end position="133"/>
    </location>
</feature>
<feature type="compositionally biased region" description="Low complexity" evidence="1">
    <location>
        <begin position="82"/>
        <end position="101"/>
    </location>
</feature>
<evidence type="ECO:0000313" key="2">
    <source>
        <dbReference type="EMBL" id="MBB3929577.1"/>
    </source>
</evidence>
<sequence length="248" mass="24872">MAGALIAERLVDEPTEGAGGPARYALYAAAAAAALVGAWLIAGPALTSAPATNVSAPMTARTAPMPVADNVRQIDMSQRSTPEAPVAPAAAPASAPRSEAALDTSEQPIPPKPQPRPVRPSVAAQSAPVQPRPVVRAAEPAVRAAEPAIVQTGAPPADLGVLREPAAPSYVVPAANPVPAAPAIQSAAPNGPVPPMPVDDVANVQAPPANEPVHHQGLLGATERAAGTVWNWTTGAVGNTVRTVQQGF</sequence>
<evidence type="ECO:0000256" key="1">
    <source>
        <dbReference type="SAM" id="MobiDB-lite"/>
    </source>
</evidence>
<dbReference type="RefSeq" id="WP_183397220.1">
    <property type="nucleotide sequence ID" value="NZ_JACIDS010000001.1"/>
</dbReference>
<name>A0A840AKK9_9HYPH</name>
<evidence type="ECO:0000313" key="3">
    <source>
        <dbReference type="Proteomes" id="UP000553963"/>
    </source>
</evidence>
<organism evidence="2 3">
    <name type="scientific">Kaistia hirudinis</name>
    <dbReference type="NCBI Taxonomy" id="1293440"/>
    <lineage>
        <taxon>Bacteria</taxon>
        <taxon>Pseudomonadati</taxon>
        <taxon>Pseudomonadota</taxon>
        <taxon>Alphaproteobacteria</taxon>
        <taxon>Hyphomicrobiales</taxon>
        <taxon>Kaistiaceae</taxon>
        <taxon>Kaistia</taxon>
    </lineage>
</organism>
<keyword evidence="3" id="KW-1185">Reference proteome</keyword>